<keyword evidence="2" id="KW-1185">Reference proteome</keyword>
<evidence type="ECO:0000313" key="1">
    <source>
        <dbReference type="EMBL" id="KAF5371646.1"/>
    </source>
</evidence>
<name>A0A8H5LW88_9AGAR</name>
<proteinExistence type="predicted"/>
<reference evidence="1 2" key="1">
    <citation type="journal article" date="2020" name="ISME J.">
        <title>Uncovering the hidden diversity of litter-decomposition mechanisms in mushroom-forming fungi.</title>
        <authorList>
            <person name="Floudas D."/>
            <person name="Bentzer J."/>
            <person name="Ahren D."/>
            <person name="Johansson T."/>
            <person name="Persson P."/>
            <person name="Tunlid A."/>
        </authorList>
    </citation>
    <scope>NUCLEOTIDE SEQUENCE [LARGE SCALE GENOMIC DNA]</scope>
    <source>
        <strain evidence="1 2">CBS 291.85</strain>
    </source>
</reference>
<accession>A0A8H5LW88</accession>
<gene>
    <name evidence="1" type="ORF">D9758_003579</name>
</gene>
<evidence type="ECO:0000313" key="2">
    <source>
        <dbReference type="Proteomes" id="UP000559256"/>
    </source>
</evidence>
<protein>
    <recommendedName>
        <fullName evidence="3">BTB domain-containing protein</fullName>
    </recommendedName>
</protein>
<comment type="caution">
    <text evidence="1">The sequence shown here is derived from an EMBL/GenBank/DDBJ whole genome shotgun (WGS) entry which is preliminary data.</text>
</comment>
<dbReference type="EMBL" id="JAACJM010000007">
    <property type="protein sequence ID" value="KAF5371646.1"/>
    <property type="molecule type" value="Genomic_DNA"/>
</dbReference>
<sequence>MEQETPRVSFNFTASKGGDIIFRSGDNVLFYLHKRNLEHSTGGFPSADSVKSTRTLEIVPLTETAATLEILFQFVYPQRHPSLDDMNWPTFSALAEAAEKYEVFNAMNTIFYRDYIPQYAAEIFGFAAKHDYPHVIAVVAPLLVGKPLDEVAETLPYYMYVPWSIYQQHWTKACSFAIGRALAFKACSTYTSHNEKLLRTASIMQRTLQDDPGRIARFSDLLNEIDKEEDKLGKFRKIECRICRISRQVANWTEEVEREVDNIPDFLSFLKRYRLAGQI</sequence>
<dbReference type="Proteomes" id="UP000559256">
    <property type="component" value="Unassembled WGS sequence"/>
</dbReference>
<dbReference type="OrthoDB" id="3184970at2759"/>
<evidence type="ECO:0008006" key="3">
    <source>
        <dbReference type="Google" id="ProtNLM"/>
    </source>
</evidence>
<organism evidence="1 2">
    <name type="scientific">Tetrapyrgos nigripes</name>
    <dbReference type="NCBI Taxonomy" id="182062"/>
    <lineage>
        <taxon>Eukaryota</taxon>
        <taxon>Fungi</taxon>
        <taxon>Dikarya</taxon>
        <taxon>Basidiomycota</taxon>
        <taxon>Agaricomycotina</taxon>
        <taxon>Agaricomycetes</taxon>
        <taxon>Agaricomycetidae</taxon>
        <taxon>Agaricales</taxon>
        <taxon>Marasmiineae</taxon>
        <taxon>Marasmiaceae</taxon>
        <taxon>Tetrapyrgos</taxon>
    </lineage>
</organism>
<dbReference type="AlphaFoldDB" id="A0A8H5LW88"/>